<keyword evidence="3" id="KW-1003">Cell membrane</keyword>
<feature type="transmembrane region" description="Helical" evidence="9">
    <location>
        <begin position="423"/>
        <end position="444"/>
    </location>
</feature>
<feature type="transmembrane region" description="Helical" evidence="9">
    <location>
        <begin position="450"/>
        <end position="474"/>
    </location>
</feature>
<keyword evidence="6 9" id="KW-0472">Membrane</keyword>
<feature type="compositionally biased region" description="Basic and acidic residues" evidence="8">
    <location>
        <begin position="602"/>
        <end position="616"/>
    </location>
</feature>
<feature type="compositionally biased region" description="Basic and acidic residues" evidence="8">
    <location>
        <begin position="641"/>
        <end position="650"/>
    </location>
</feature>
<evidence type="ECO:0000256" key="8">
    <source>
        <dbReference type="SAM" id="MobiDB-lite"/>
    </source>
</evidence>
<feature type="transmembrane region" description="Helical" evidence="9">
    <location>
        <begin position="234"/>
        <end position="255"/>
    </location>
</feature>
<feature type="transmembrane region" description="Helical" evidence="9">
    <location>
        <begin position="518"/>
        <end position="538"/>
    </location>
</feature>
<accession>A0ABP0DIH5</accession>
<feature type="transmembrane region" description="Helical" evidence="9">
    <location>
        <begin position="481"/>
        <end position="506"/>
    </location>
</feature>
<dbReference type="InterPro" id="IPR020846">
    <property type="entry name" value="MFS_dom"/>
</dbReference>
<dbReference type="SUPFAM" id="SSF103473">
    <property type="entry name" value="MFS general substrate transporter"/>
    <property type="match status" value="1"/>
</dbReference>
<evidence type="ECO:0000256" key="6">
    <source>
        <dbReference type="ARBA" id="ARBA00023136"/>
    </source>
</evidence>
<name>A0ABP0DIH5_9PEZI</name>
<proteinExistence type="inferred from homology"/>
<organism evidence="11 12">
    <name type="scientific">Sporothrix epigloea</name>
    <dbReference type="NCBI Taxonomy" id="1892477"/>
    <lineage>
        <taxon>Eukaryota</taxon>
        <taxon>Fungi</taxon>
        <taxon>Dikarya</taxon>
        <taxon>Ascomycota</taxon>
        <taxon>Pezizomycotina</taxon>
        <taxon>Sordariomycetes</taxon>
        <taxon>Sordariomycetidae</taxon>
        <taxon>Ophiostomatales</taxon>
        <taxon>Ophiostomataceae</taxon>
        <taxon>Sporothrix</taxon>
    </lineage>
</organism>
<sequence>MASAVKPETADSPSSASSVTAEQAPASNAPQRDLEAGHAQPAASTPAVPPSPSHISHWQLIFNQSYLSPEVINAHYHGEGTEESPYVVAFLPVDPRDPQQFPVKKKWLYTLIMAFATLGIAFVSTAYSGGLREVIETFHVSTEVVILGISLFVLGFAIGPLLWAPSSEFFGRQILFAGTYTALTLFNMGAAVSQNMRTLIIMRFFAGAFGSSPLTNAGGVIADMFSAADRGLATAVFAAAPFLGPSLGPIVAGFLGDAAGWRWVEGLMAIFTAVMVVIGGLIVPETYAPLLLRKRAAALSRLTGKVYVSKLDMHHRKAGSKGPSMAAQFRTALSRPWVLLFREPIVLILSTYMAIIYGTMYMMFAAFPIIFQQGRGWSSGIGGLAFLGIAVGMILGVSYAMYENRNYARRAMATPDHSLPPEARLPLTVIGSFLLPIGLFWFAWTNAAPVHWIVPIIGSSFFAAGLVLVFLSLFNYLIDAYVIFAASVLAANAVIRSLFGAAFPLFTTYMYANLGVHWASSIPAFLAVACIPFPFLLIKYGSVIRKRCRYANEAAEVLQRMRASQMQHQQHLQQQQQQANAAEEVDDEDDIIDEDDAIAEVNQHEAEHRHELELKKTASRRSRASAAAPAAAPASSGHDAAGNEKAADVE</sequence>
<feature type="region of interest" description="Disordered" evidence="8">
    <location>
        <begin position="566"/>
        <end position="587"/>
    </location>
</feature>
<feature type="region of interest" description="Disordered" evidence="8">
    <location>
        <begin position="1"/>
        <end position="51"/>
    </location>
</feature>
<dbReference type="CDD" id="cd17323">
    <property type="entry name" value="MFS_Tpo1_MDR_like"/>
    <property type="match status" value="1"/>
</dbReference>
<evidence type="ECO:0000313" key="11">
    <source>
        <dbReference type="EMBL" id="CAK7266641.1"/>
    </source>
</evidence>
<feature type="transmembrane region" description="Helical" evidence="9">
    <location>
        <begin position="267"/>
        <end position="292"/>
    </location>
</feature>
<keyword evidence="5 9" id="KW-1133">Transmembrane helix</keyword>
<keyword evidence="12" id="KW-1185">Reference proteome</keyword>
<feature type="transmembrane region" description="Helical" evidence="9">
    <location>
        <begin position="377"/>
        <end position="402"/>
    </location>
</feature>
<dbReference type="InterPro" id="IPR036259">
    <property type="entry name" value="MFS_trans_sf"/>
</dbReference>
<comment type="subcellular location">
    <subcellularLocation>
        <location evidence="1">Cell membrane</location>
        <topology evidence="1">Multi-pass membrane protein</topology>
    </subcellularLocation>
</comment>
<comment type="caution">
    <text evidence="11">The sequence shown here is derived from an EMBL/GenBank/DDBJ whole genome shotgun (WGS) entry which is preliminary data.</text>
</comment>
<reference evidence="11 12" key="1">
    <citation type="submission" date="2024-01" db="EMBL/GenBank/DDBJ databases">
        <authorList>
            <person name="Allen C."/>
            <person name="Tagirdzhanova G."/>
        </authorList>
    </citation>
    <scope>NUCLEOTIDE SEQUENCE [LARGE SCALE GENOMIC DNA]</scope>
    <source>
        <strain evidence="11 12">CBS 119000</strain>
    </source>
</reference>
<dbReference type="Pfam" id="PF07690">
    <property type="entry name" value="MFS_1"/>
    <property type="match status" value="1"/>
</dbReference>
<evidence type="ECO:0000256" key="7">
    <source>
        <dbReference type="ARBA" id="ARBA00038459"/>
    </source>
</evidence>
<feature type="transmembrane region" description="Helical" evidence="9">
    <location>
        <begin position="107"/>
        <end position="124"/>
    </location>
</feature>
<keyword evidence="2" id="KW-0813">Transport</keyword>
<feature type="region of interest" description="Disordered" evidence="8">
    <location>
        <begin position="599"/>
        <end position="650"/>
    </location>
</feature>
<dbReference type="Gene3D" id="1.20.1250.20">
    <property type="entry name" value="MFS general substrate transporter like domains"/>
    <property type="match status" value="1"/>
</dbReference>
<feature type="domain" description="Major facilitator superfamily (MFS) profile" evidence="10">
    <location>
        <begin position="109"/>
        <end position="547"/>
    </location>
</feature>
<evidence type="ECO:0000256" key="3">
    <source>
        <dbReference type="ARBA" id="ARBA00022475"/>
    </source>
</evidence>
<evidence type="ECO:0000256" key="2">
    <source>
        <dbReference type="ARBA" id="ARBA00022448"/>
    </source>
</evidence>
<feature type="transmembrane region" description="Helical" evidence="9">
    <location>
        <begin position="345"/>
        <end position="371"/>
    </location>
</feature>
<feature type="transmembrane region" description="Helical" evidence="9">
    <location>
        <begin position="144"/>
        <end position="163"/>
    </location>
</feature>
<dbReference type="InterPro" id="IPR011701">
    <property type="entry name" value="MFS"/>
</dbReference>
<keyword evidence="4 9" id="KW-0812">Transmembrane</keyword>
<dbReference type="Proteomes" id="UP001642502">
    <property type="component" value="Unassembled WGS sequence"/>
</dbReference>
<evidence type="ECO:0000259" key="10">
    <source>
        <dbReference type="PROSITE" id="PS50850"/>
    </source>
</evidence>
<comment type="similarity">
    <text evidence="7">Belongs to the major facilitator superfamily. DHA1 family. Polyamines/proton antiporter (TC 2.A.1.2.16) subfamily.</text>
</comment>
<dbReference type="EMBL" id="CAWUON010000020">
    <property type="protein sequence ID" value="CAK7266641.1"/>
    <property type="molecule type" value="Genomic_DNA"/>
</dbReference>
<protein>
    <recommendedName>
        <fullName evidence="10">Major facilitator superfamily (MFS) profile domain-containing protein</fullName>
    </recommendedName>
</protein>
<gene>
    <name evidence="11" type="ORF">SEPCBS119000_002133</name>
</gene>
<feature type="compositionally biased region" description="Low complexity" evidence="8">
    <location>
        <begin position="624"/>
        <end position="636"/>
    </location>
</feature>
<evidence type="ECO:0000313" key="12">
    <source>
        <dbReference type="Proteomes" id="UP001642502"/>
    </source>
</evidence>
<dbReference type="PANTHER" id="PTHR23502">
    <property type="entry name" value="MAJOR FACILITATOR SUPERFAMILY"/>
    <property type="match status" value="1"/>
</dbReference>
<dbReference type="PANTHER" id="PTHR23502:SF186">
    <property type="entry name" value="MAJOR FACILITATOR SUPERFAMILY (MFS) PROFILE DOMAIN-CONTAINING PROTEIN"/>
    <property type="match status" value="1"/>
</dbReference>
<dbReference type="PROSITE" id="PS50850">
    <property type="entry name" value="MFS"/>
    <property type="match status" value="1"/>
</dbReference>
<evidence type="ECO:0000256" key="1">
    <source>
        <dbReference type="ARBA" id="ARBA00004651"/>
    </source>
</evidence>
<evidence type="ECO:0000256" key="4">
    <source>
        <dbReference type="ARBA" id="ARBA00022692"/>
    </source>
</evidence>
<feature type="transmembrane region" description="Helical" evidence="9">
    <location>
        <begin position="175"/>
        <end position="194"/>
    </location>
</feature>
<evidence type="ECO:0000256" key="9">
    <source>
        <dbReference type="SAM" id="Phobius"/>
    </source>
</evidence>
<feature type="compositionally biased region" description="Polar residues" evidence="8">
    <location>
        <begin position="11"/>
        <end position="30"/>
    </location>
</feature>
<feature type="compositionally biased region" description="Low complexity" evidence="8">
    <location>
        <begin position="573"/>
        <end position="582"/>
    </location>
</feature>
<evidence type="ECO:0000256" key="5">
    <source>
        <dbReference type="ARBA" id="ARBA00022989"/>
    </source>
</evidence>